<keyword evidence="3" id="KW-1185">Reference proteome</keyword>
<evidence type="ECO:0000313" key="3">
    <source>
        <dbReference type="Proteomes" id="UP000269692"/>
    </source>
</evidence>
<evidence type="ECO:0000256" key="1">
    <source>
        <dbReference type="SAM" id="MobiDB-lite"/>
    </source>
</evidence>
<proteinExistence type="predicted"/>
<dbReference type="EMBL" id="RCTF01000005">
    <property type="protein sequence ID" value="RLP79520.1"/>
    <property type="molecule type" value="Genomic_DNA"/>
</dbReference>
<dbReference type="AlphaFoldDB" id="A0A3L7AIH8"/>
<accession>A0A3L7AIH8</accession>
<comment type="caution">
    <text evidence="2">The sequence shown here is derived from an EMBL/GenBank/DDBJ whole genome shotgun (WGS) entry which is preliminary data.</text>
</comment>
<gene>
    <name evidence="2" type="ORF">D9R14_07595</name>
</gene>
<sequence length="265" mass="29753">MAQKLIAAARRARQRAWLHKVLTRPQCSYARSLERDQRREHLRTMAYGGLDWLEDRDTEWSRAFVAERQRVAASKLAARRAGDPLNLTGHTERTKGERRAAAKKARRDKPTTARIEDADKIMRTVEVTGRFIRGLDPHQKRAMELFDRDWALATRSLKCPGFEPKVDGGSAQREPIAMIEAQRRLAGLKAHLGERDWTCLLAIAVGRAGAAELHRRGGPQHVVGSHEIGRIMDEASGFYGLGGSRKDRFLAACVSVVREMEKAVG</sequence>
<protein>
    <submittedName>
        <fullName evidence="2">Uncharacterized protein</fullName>
    </submittedName>
</protein>
<evidence type="ECO:0000313" key="2">
    <source>
        <dbReference type="EMBL" id="RLP79520.1"/>
    </source>
</evidence>
<dbReference type="RefSeq" id="WP_121622730.1">
    <property type="nucleotide sequence ID" value="NZ_JACIIW010000001.1"/>
</dbReference>
<feature type="region of interest" description="Disordered" evidence="1">
    <location>
        <begin position="84"/>
        <end position="112"/>
    </location>
</feature>
<organism evidence="2 3">
    <name type="scientific">Xanthobacter tagetidis</name>
    <dbReference type="NCBI Taxonomy" id="60216"/>
    <lineage>
        <taxon>Bacteria</taxon>
        <taxon>Pseudomonadati</taxon>
        <taxon>Pseudomonadota</taxon>
        <taxon>Alphaproteobacteria</taxon>
        <taxon>Hyphomicrobiales</taxon>
        <taxon>Xanthobacteraceae</taxon>
        <taxon>Xanthobacter</taxon>
    </lineage>
</organism>
<name>A0A3L7AIH8_9HYPH</name>
<reference evidence="2 3" key="1">
    <citation type="submission" date="2018-10" db="EMBL/GenBank/DDBJ databases">
        <title>Xanthobacter tagetidis genome sequencing and assembly.</title>
        <authorList>
            <person name="Maclea K.S."/>
            <person name="Goen A.E."/>
            <person name="Fatima S.A."/>
        </authorList>
    </citation>
    <scope>NUCLEOTIDE SEQUENCE [LARGE SCALE GENOMIC DNA]</scope>
    <source>
        <strain evidence="2 3">ATCC 700314</strain>
    </source>
</reference>
<feature type="compositionally biased region" description="Basic and acidic residues" evidence="1">
    <location>
        <begin position="90"/>
        <end position="100"/>
    </location>
</feature>
<dbReference type="Proteomes" id="UP000269692">
    <property type="component" value="Unassembled WGS sequence"/>
</dbReference>